<reference evidence="6 7" key="1">
    <citation type="submission" date="2015-07" db="EMBL/GenBank/DDBJ databases">
        <title>Comparative genomics of the Sigatoka disease complex on banana suggests a link between parallel evolutionary changes in Pseudocercospora fijiensis and Pseudocercospora eumusae and increased virulence on the banana host.</title>
        <authorList>
            <person name="Chang T.-C."/>
            <person name="Salvucci A."/>
            <person name="Crous P.W."/>
            <person name="Stergiopoulos I."/>
        </authorList>
    </citation>
    <scope>NUCLEOTIDE SEQUENCE [LARGE SCALE GENOMIC DNA]</scope>
    <source>
        <strain evidence="6 7">CBS 116634</strain>
    </source>
</reference>
<dbReference type="GO" id="GO:0005840">
    <property type="term" value="C:ribosome"/>
    <property type="evidence" value="ECO:0007669"/>
    <property type="project" value="UniProtKB-KW"/>
</dbReference>
<keyword evidence="2" id="KW-0689">Ribosomal protein</keyword>
<proteinExistence type="inferred from homology"/>
<feature type="domain" description="KOW" evidence="5">
    <location>
        <begin position="101"/>
        <end position="128"/>
    </location>
</feature>
<evidence type="ECO:0000259" key="5">
    <source>
        <dbReference type="SMART" id="SM00739"/>
    </source>
</evidence>
<gene>
    <name evidence="6" type="ORF">AC579_8657</name>
</gene>
<dbReference type="CDD" id="cd06089">
    <property type="entry name" value="KOW_RPL26"/>
    <property type="match status" value="1"/>
</dbReference>
<evidence type="ECO:0000313" key="7">
    <source>
        <dbReference type="Proteomes" id="UP000073492"/>
    </source>
</evidence>
<dbReference type="GO" id="GO:0003723">
    <property type="term" value="F:RNA binding"/>
    <property type="evidence" value="ECO:0007669"/>
    <property type="project" value="InterPro"/>
</dbReference>
<dbReference type="GO" id="GO:1990904">
    <property type="term" value="C:ribonucleoprotein complex"/>
    <property type="evidence" value="ECO:0007669"/>
    <property type="project" value="UniProtKB-KW"/>
</dbReference>
<dbReference type="InterPro" id="IPR005825">
    <property type="entry name" value="Ribosomal_uL24_CS"/>
</dbReference>
<feature type="compositionally biased region" description="Basic residues" evidence="4">
    <location>
        <begin position="1"/>
        <end position="20"/>
    </location>
</feature>
<comment type="caution">
    <text evidence="6">The sequence shown here is derived from an EMBL/GenBank/DDBJ whole genome shotgun (WGS) entry which is preliminary data.</text>
</comment>
<dbReference type="GO" id="GO:0003735">
    <property type="term" value="F:structural constituent of ribosome"/>
    <property type="evidence" value="ECO:0007669"/>
    <property type="project" value="InterPro"/>
</dbReference>
<dbReference type="PANTHER" id="PTHR12903">
    <property type="entry name" value="MITOCHONDRIAL RIBOSOMAL PROTEIN L24"/>
    <property type="match status" value="1"/>
</dbReference>
<dbReference type="PROSITE" id="PS01108">
    <property type="entry name" value="RIBOSOMAL_L24"/>
    <property type="match status" value="1"/>
</dbReference>
<dbReference type="InterPro" id="IPR008991">
    <property type="entry name" value="Translation_prot_SH3-like_sf"/>
</dbReference>
<dbReference type="OrthoDB" id="359154at2759"/>
<sequence length="341" mass="39584">MQRVIQRSKKAVKSANKAKKAQRERVARSQAWERNQTRVRMIRDNTKALQQDRRNRREDWEAGALAPRRDVADLQTSYGALQIYNIQLPERDPEARPKWAPIRKGDRVVVLQGRDRGKIGEVKDYNGVRAAVQVMGLNNVDVVIPEWMRQENNVEGQELQNTERYYHLEDVRLVFPLPDPKTGAPRDAVIDKLVEIPGGRRAIAGANTIIPWPHRDTSRDYTDYDDDTVRMIVEERTFRPNLISPPMPLSVIDELRGRYSRFRTRHEYEYVQKKEAQDAKEEARKGLIKTMRTPLQELAELRERKKKEEGERELTDEQLARIGEVIAMERTRKAGAQSATA</sequence>
<accession>A0A139I5L8</accession>
<dbReference type="SUPFAM" id="SSF50104">
    <property type="entry name" value="Translation proteins SH3-like domain"/>
    <property type="match status" value="1"/>
</dbReference>
<keyword evidence="3" id="KW-0687">Ribonucleoprotein</keyword>
<dbReference type="InterPro" id="IPR014722">
    <property type="entry name" value="Rib_uL2_dom2"/>
</dbReference>
<name>A0A139I5L8_9PEZI</name>
<dbReference type="Pfam" id="PF22682">
    <property type="entry name" value="Ribosomal_uL24m-like"/>
    <property type="match status" value="1"/>
</dbReference>
<feature type="region of interest" description="Disordered" evidence="4">
    <location>
        <begin position="1"/>
        <end position="30"/>
    </location>
</feature>
<dbReference type="Proteomes" id="UP000073492">
    <property type="component" value="Unassembled WGS sequence"/>
</dbReference>
<evidence type="ECO:0000313" key="6">
    <source>
        <dbReference type="EMBL" id="KXT10040.1"/>
    </source>
</evidence>
<evidence type="ECO:0000256" key="3">
    <source>
        <dbReference type="ARBA" id="ARBA00023274"/>
    </source>
</evidence>
<dbReference type="GO" id="GO:0006412">
    <property type="term" value="P:translation"/>
    <property type="evidence" value="ECO:0007669"/>
    <property type="project" value="InterPro"/>
</dbReference>
<dbReference type="SMART" id="SM00739">
    <property type="entry name" value="KOW"/>
    <property type="match status" value="1"/>
</dbReference>
<evidence type="ECO:0000256" key="2">
    <source>
        <dbReference type="ARBA" id="ARBA00022980"/>
    </source>
</evidence>
<organism evidence="6 7">
    <name type="scientific">Pseudocercospora musae</name>
    <dbReference type="NCBI Taxonomy" id="113226"/>
    <lineage>
        <taxon>Eukaryota</taxon>
        <taxon>Fungi</taxon>
        <taxon>Dikarya</taxon>
        <taxon>Ascomycota</taxon>
        <taxon>Pezizomycotina</taxon>
        <taxon>Dothideomycetes</taxon>
        <taxon>Dothideomycetidae</taxon>
        <taxon>Mycosphaerellales</taxon>
        <taxon>Mycosphaerellaceae</taxon>
        <taxon>Pseudocercospora</taxon>
    </lineage>
</organism>
<dbReference type="STRING" id="113226.A0A139I5L8"/>
<comment type="similarity">
    <text evidence="1">Belongs to the universal ribosomal protein uL24 family.</text>
</comment>
<evidence type="ECO:0000256" key="1">
    <source>
        <dbReference type="ARBA" id="ARBA00010618"/>
    </source>
</evidence>
<dbReference type="InterPro" id="IPR003256">
    <property type="entry name" value="Ribosomal_uL24"/>
</dbReference>
<dbReference type="InterPro" id="IPR005824">
    <property type="entry name" value="KOW"/>
</dbReference>
<dbReference type="EMBL" id="LFZO01000290">
    <property type="protein sequence ID" value="KXT10040.1"/>
    <property type="molecule type" value="Genomic_DNA"/>
</dbReference>
<evidence type="ECO:0000256" key="4">
    <source>
        <dbReference type="SAM" id="MobiDB-lite"/>
    </source>
</evidence>
<dbReference type="AlphaFoldDB" id="A0A139I5L8"/>
<dbReference type="Gene3D" id="2.30.30.30">
    <property type="match status" value="1"/>
</dbReference>
<dbReference type="InterPro" id="IPR041988">
    <property type="entry name" value="Ribosomal_uL24_KOW"/>
</dbReference>
<protein>
    <recommendedName>
        <fullName evidence="5">KOW domain-containing protein</fullName>
    </recommendedName>
</protein>
<keyword evidence="7" id="KW-1185">Reference proteome</keyword>